<evidence type="ECO:0000256" key="1">
    <source>
        <dbReference type="ARBA" id="ARBA00022737"/>
    </source>
</evidence>
<dbReference type="InterPro" id="IPR034397">
    <property type="entry name" value="Prp24_RRM1"/>
</dbReference>
<evidence type="ECO:0000256" key="4">
    <source>
        <dbReference type="SAM" id="MobiDB-lite"/>
    </source>
</evidence>
<gene>
    <name evidence="6" type="primary">PRP24</name>
    <name evidence="6" type="ORF">SCUCBS95973_003235</name>
</gene>
<feature type="domain" description="RRM" evidence="5">
    <location>
        <begin position="805"/>
        <end position="882"/>
    </location>
</feature>
<dbReference type="Proteomes" id="UP001642405">
    <property type="component" value="Unassembled WGS sequence"/>
</dbReference>
<dbReference type="CDD" id="cd12296">
    <property type="entry name" value="RRM1_Prp24"/>
    <property type="match status" value="1"/>
</dbReference>
<dbReference type="SUPFAM" id="SSF54928">
    <property type="entry name" value="RNA-binding domain, RBD"/>
    <property type="match status" value="3"/>
</dbReference>
<evidence type="ECO:0000256" key="3">
    <source>
        <dbReference type="PROSITE-ProRule" id="PRU00176"/>
    </source>
</evidence>
<feature type="domain" description="RRM" evidence="5">
    <location>
        <begin position="638"/>
        <end position="713"/>
    </location>
</feature>
<dbReference type="Pfam" id="PF00076">
    <property type="entry name" value="RRM_1"/>
    <property type="match status" value="3"/>
</dbReference>
<evidence type="ECO:0000256" key="2">
    <source>
        <dbReference type="ARBA" id="ARBA00022884"/>
    </source>
</evidence>
<dbReference type="InterPro" id="IPR035979">
    <property type="entry name" value="RBD_domain_sf"/>
</dbReference>
<feature type="region of interest" description="Disordered" evidence="4">
    <location>
        <begin position="885"/>
        <end position="918"/>
    </location>
</feature>
<accession>A0ABP0BDM3</accession>
<feature type="region of interest" description="Disordered" evidence="4">
    <location>
        <begin position="1008"/>
        <end position="1178"/>
    </location>
</feature>
<dbReference type="InterPro" id="IPR034398">
    <property type="entry name" value="Prp24_RRM2"/>
</dbReference>
<dbReference type="SMART" id="SM00361">
    <property type="entry name" value="RRM_1"/>
    <property type="match status" value="2"/>
</dbReference>
<evidence type="ECO:0000259" key="5">
    <source>
        <dbReference type="PROSITE" id="PS50102"/>
    </source>
</evidence>
<keyword evidence="1" id="KW-0677">Repeat</keyword>
<dbReference type="Gene3D" id="3.30.70.330">
    <property type="match status" value="4"/>
</dbReference>
<dbReference type="CDD" id="cd12297">
    <property type="entry name" value="RRM2_Prp24"/>
    <property type="match status" value="1"/>
</dbReference>
<name>A0ABP0BDM3_9PEZI</name>
<dbReference type="InterPro" id="IPR003954">
    <property type="entry name" value="RRM_euk-type"/>
</dbReference>
<proteinExistence type="predicted"/>
<feature type="compositionally biased region" description="Polar residues" evidence="4">
    <location>
        <begin position="1071"/>
        <end position="1085"/>
    </location>
</feature>
<keyword evidence="2 3" id="KW-0694">RNA-binding</keyword>
<feature type="domain" description="RRM" evidence="5">
    <location>
        <begin position="928"/>
        <end position="1000"/>
    </location>
</feature>
<dbReference type="CDD" id="cd12299">
    <property type="entry name" value="RRM4_Prp24"/>
    <property type="match status" value="1"/>
</dbReference>
<sequence>MASPPPPPPPPVGEDSWLDYIDQQRRTANGLEQRIHVVELYRSAVNAEPGSIRVWIAYCDYFWSLHSECSPRGAPVAPRSTPFSSWPQEEQQAATDIFSLDAALHLWSEGHEAIKYRLSDSHELWNRWIALERDLLDWSRTTEGVRRITHLYRNRLTIPHAAWDDTSSAFSSFLSEYSPATYEETMRAVTEQSRPAKMIYEQRDPMEMALRAAIRSGDEQAHRDAMSKYMSWEVANTLAERNDKVTAMRVAFGLFARALTGIFKTDDTAWTDLVVFISKLRSELGDGPGRDEELARVLPNSLDVLQRAVQHCPWSGGLWARYIVAGEQSSLSFSDMERIKHAATNSSLDRDGMAAVVDMYAAWCGYLRRRAIDPNASDEAVDLADSGLVAALEAVQVWGERRFGNAFQGDPNYRLERIMIYHLTEKHGAIDEAREHWEKLAKKELLAHDYSFWLSYYLWEMNLFQAQKGTGRSPTPAPPARMSRTPTRPASILQRALQDPHLNWPERIIEIYVQHCNDFESSDVLRNALDDIHNLRKFLLQQRKEAAAAQAAQAEAHSRAQAEALARSEPIATSEFTATQHGHSDVHYDSAAGVKRKWDANAADDATGSAAKKPKSENGISQNDDHKQQSLKRDRENTSVFVSNLPQDVTSTKVRQYFREYGHVNNMQLKKEDDGKSVVALVEFRSVEDVQSALIRDGKYFGDHCISVKAAIGITLYVTNFPPSADDAFIHELFGDCGSIFGIRWPSLKYNAHRRFCYVSFRDPEAAAKATRFDGQMLEGKYKLSVKYSDPAAKKSRDGATDEGREVHVKSLPFDADEQTIEKVFAKHGTVERVRLIRNIAGRSRGSAFVVMKTKEEAERVVEELDQVKMGSQILTVEISIPTNSRPSARQTSVAAESVASGGAGDEGPDGAKGDGTKDAAKEELRNRTFALLGIPDTVNVDRVRALVEPHGHITKLVLRADHGGAIIEFADAVTAGKAQLALEGAQLDQHTLRTDTVAQLFKEKAEVRTDRMDKPAPRPPKAATTTTTTTTAAPKNAPAAASTPFVPPHVKRPVLGGKGAKRGIGFTVPISATTKTNGEPSVNGTAPAASDSGPAPTKKSNAEFRALFLSSSSGARAESSKAEAKSQEEKEDGGKDQKADEDKASGAKSADEAASEVKASSGANDTKMDVDVAVNGH</sequence>
<evidence type="ECO:0000313" key="6">
    <source>
        <dbReference type="EMBL" id="CAK7217704.1"/>
    </source>
</evidence>
<reference evidence="6 7" key="1">
    <citation type="submission" date="2024-01" db="EMBL/GenBank/DDBJ databases">
        <authorList>
            <person name="Allen C."/>
            <person name="Tagirdzhanova G."/>
        </authorList>
    </citation>
    <scope>NUCLEOTIDE SEQUENCE [LARGE SCALE GENOMIC DNA]</scope>
</reference>
<dbReference type="PANTHER" id="PTHR48025:SF1">
    <property type="entry name" value="RRM DOMAIN-CONTAINING PROTEIN"/>
    <property type="match status" value="1"/>
</dbReference>
<dbReference type="Pfam" id="PF16842">
    <property type="entry name" value="RRM_occluded"/>
    <property type="match status" value="1"/>
</dbReference>
<dbReference type="InterPro" id="IPR031766">
    <property type="entry name" value="RRM_occluded"/>
</dbReference>
<dbReference type="InterPro" id="IPR000504">
    <property type="entry name" value="RRM_dom"/>
</dbReference>
<feature type="compositionally biased region" description="Low complexity" evidence="4">
    <location>
        <begin position="1022"/>
        <end position="1045"/>
    </location>
</feature>
<feature type="domain" description="RRM" evidence="5">
    <location>
        <begin position="714"/>
        <end position="791"/>
    </location>
</feature>
<dbReference type="SUPFAM" id="SSF48452">
    <property type="entry name" value="TPR-like"/>
    <property type="match status" value="1"/>
</dbReference>
<dbReference type="InterPro" id="IPR012677">
    <property type="entry name" value="Nucleotide-bd_a/b_plait_sf"/>
</dbReference>
<dbReference type="PANTHER" id="PTHR48025">
    <property type="entry name" value="OS02G0815200 PROTEIN"/>
    <property type="match status" value="1"/>
</dbReference>
<dbReference type="Gene3D" id="1.25.40.10">
    <property type="entry name" value="Tetratricopeptide repeat domain"/>
    <property type="match status" value="2"/>
</dbReference>
<dbReference type="SMART" id="SM00360">
    <property type="entry name" value="RRM"/>
    <property type="match status" value="4"/>
</dbReference>
<protein>
    <submittedName>
        <fullName evidence="6">Splicing factor</fullName>
    </submittedName>
</protein>
<dbReference type="InterPro" id="IPR003107">
    <property type="entry name" value="HAT"/>
</dbReference>
<dbReference type="EMBL" id="CAWUHB010000014">
    <property type="protein sequence ID" value="CAK7217704.1"/>
    <property type="molecule type" value="Genomic_DNA"/>
</dbReference>
<feature type="compositionally biased region" description="Basic and acidic residues" evidence="4">
    <location>
        <begin position="1119"/>
        <end position="1152"/>
    </location>
</feature>
<feature type="compositionally biased region" description="Basic and acidic residues" evidence="4">
    <location>
        <begin position="623"/>
        <end position="637"/>
    </location>
</feature>
<dbReference type="InterPro" id="IPR011990">
    <property type="entry name" value="TPR-like_helical_dom_sf"/>
</dbReference>
<evidence type="ECO:0000313" key="7">
    <source>
        <dbReference type="Proteomes" id="UP001642405"/>
    </source>
</evidence>
<keyword evidence="7" id="KW-1185">Reference proteome</keyword>
<comment type="caution">
    <text evidence="6">The sequence shown here is derived from an EMBL/GenBank/DDBJ whole genome shotgun (WGS) entry which is preliminary data.</text>
</comment>
<dbReference type="SMART" id="SM00386">
    <property type="entry name" value="HAT"/>
    <property type="match status" value="5"/>
</dbReference>
<dbReference type="PROSITE" id="PS50102">
    <property type="entry name" value="RRM"/>
    <property type="match status" value="4"/>
</dbReference>
<feature type="compositionally biased region" description="Basic and acidic residues" evidence="4">
    <location>
        <begin position="1008"/>
        <end position="1017"/>
    </location>
</feature>
<feature type="compositionally biased region" description="Low complexity" evidence="4">
    <location>
        <begin position="602"/>
        <end position="611"/>
    </location>
</feature>
<dbReference type="CDD" id="cd00590">
    <property type="entry name" value="RRM_SF"/>
    <property type="match status" value="1"/>
</dbReference>
<dbReference type="InterPro" id="IPR050502">
    <property type="entry name" value="Euk_RNA-bind_prot"/>
</dbReference>
<feature type="region of interest" description="Disordered" evidence="4">
    <location>
        <begin position="602"/>
        <end position="641"/>
    </location>
</feature>
<organism evidence="6 7">
    <name type="scientific">Sporothrix curviconia</name>
    <dbReference type="NCBI Taxonomy" id="1260050"/>
    <lineage>
        <taxon>Eukaryota</taxon>
        <taxon>Fungi</taxon>
        <taxon>Dikarya</taxon>
        <taxon>Ascomycota</taxon>
        <taxon>Pezizomycotina</taxon>
        <taxon>Sordariomycetes</taxon>
        <taxon>Sordariomycetidae</taxon>
        <taxon>Ophiostomatales</taxon>
        <taxon>Ophiostomataceae</taxon>
        <taxon>Sporothrix</taxon>
    </lineage>
</organism>